<dbReference type="RefSeq" id="WP_192767537.1">
    <property type="nucleotide sequence ID" value="NZ_JADBEB010000001.1"/>
</dbReference>
<name>A0A927M6Y7_9ACTN</name>
<evidence type="ECO:0000256" key="3">
    <source>
        <dbReference type="SAM" id="MobiDB-lite"/>
    </source>
</evidence>
<evidence type="ECO:0000259" key="4">
    <source>
        <dbReference type="PROSITE" id="PS50977"/>
    </source>
</evidence>
<dbReference type="InterPro" id="IPR009057">
    <property type="entry name" value="Homeodomain-like_sf"/>
</dbReference>
<dbReference type="AlphaFoldDB" id="A0A927M6Y7"/>
<dbReference type="PROSITE" id="PS50977">
    <property type="entry name" value="HTH_TETR_2"/>
    <property type="match status" value="1"/>
</dbReference>
<evidence type="ECO:0000313" key="6">
    <source>
        <dbReference type="Proteomes" id="UP000649753"/>
    </source>
</evidence>
<evidence type="ECO:0000256" key="2">
    <source>
        <dbReference type="PROSITE-ProRule" id="PRU00335"/>
    </source>
</evidence>
<reference evidence="5" key="1">
    <citation type="submission" date="2020-10" db="EMBL/GenBank/DDBJ databases">
        <title>Sequencing the genomes of 1000 actinobacteria strains.</title>
        <authorList>
            <person name="Klenk H.-P."/>
        </authorList>
    </citation>
    <scope>NUCLEOTIDE SEQUENCE</scope>
    <source>
        <strain evidence="5">DSM 46832</strain>
    </source>
</reference>
<comment type="caution">
    <text evidence="5">The sequence shown here is derived from an EMBL/GenBank/DDBJ whole genome shotgun (WGS) entry which is preliminary data.</text>
</comment>
<dbReference type="Gene3D" id="1.10.357.10">
    <property type="entry name" value="Tetracycline Repressor, domain 2"/>
    <property type="match status" value="1"/>
</dbReference>
<feature type="domain" description="HTH tetR-type" evidence="4">
    <location>
        <begin position="16"/>
        <end position="75"/>
    </location>
</feature>
<organism evidence="5 6">
    <name type="scientific">Plantactinospora soyae</name>
    <dbReference type="NCBI Taxonomy" id="1544732"/>
    <lineage>
        <taxon>Bacteria</taxon>
        <taxon>Bacillati</taxon>
        <taxon>Actinomycetota</taxon>
        <taxon>Actinomycetes</taxon>
        <taxon>Micromonosporales</taxon>
        <taxon>Micromonosporaceae</taxon>
        <taxon>Plantactinospora</taxon>
    </lineage>
</organism>
<dbReference type="PANTHER" id="PTHR30055:SF146">
    <property type="entry name" value="HTH-TYPE TRANSCRIPTIONAL DUAL REGULATOR CECR"/>
    <property type="match status" value="1"/>
</dbReference>
<dbReference type="InterPro" id="IPR001647">
    <property type="entry name" value="HTH_TetR"/>
</dbReference>
<dbReference type="PANTHER" id="PTHR30055">
    <property type="entry name" value="HTH-TYPE TRANSCRIPTIONAL REGULATOR RUTR"/>
    <property type="match status" value="1"/>
</dbReference>
<keyword evidence="6" id="KW-1185">Reference proteome</keyword>
<feature type="compositionally biased region" description="Basic and acidic residues" evidence="3">
    <location>
        <begin position="136"/>
        <end position="158"/>
    </location>
</feature>
<sequence length="226" mass="24515">MTTPATRRRAPGMTPEQRREMVLQAALPLVAEFGSAVTTQQIARAAGIGEATIFRVFADKEELLAACIARALDPTTVLQELRSISVEQPLADRLVEAAEALSGYLNRMGTVLGALHASGYQSHRPPSGEQTAADGTRNRSTDRDSSTGRSIGRDRSQAETREAIAELFEPERATLRLPPDRLAEIFLNFLFGRGRPPAQGQPQVVVEELVDLFLHGALNGAEKSRS</sequence>
<feature type="region of interest" description="Disordered" evidence="3">
    <location>
        <begin position="118"/>
        <end position="158"/>
    </location>
</feature>
<accession>A0A927M6Y7</accession>
<evidence type="ECO:0000256" key="1">
    <source>
        <dbReference type="ARBA" id="ARBA00023125"/>
    </source>
</evidence>
<evidence type="ECO:0000313" key="5">
    <source>
        <dbReference type="EMBL" id="MBE1487746.1"/>
    </source>
</evidence>
<dbReference type="InterPro" id="IPR050109">
    <property type="entry name" value="HTH-type_TetR-like_transc_reg"/>
</dbReference>
<dbReference type="GO" id="GO:0003700">
    <property type="term" value="F:DNA-binding transcription factor activity"/>
    <property type="evidence" value="ECO:0007669"/>
    <property type="project" value="TreeGrafter"/>
</dbReference>
<feature type="DNA-binding region" description="H-T-H motif" evidence="2">
    <location>
        <begin position="38"/>
        <end position="57"/>
    </location>
</feature>
<dbReference type="SUPFAM" id="SSF46689">
    <property type="entry name" value="Homeodomain-like"/>
    <property type="match status" value="1"/>
</dbReference>
<dbReference type="EMBL" id="JADBEB010000001">
    <property type="protein sequence ID" value="MBE1487746.1"/>
    <property type="molecule type" value="Genomic_DNA"/>
</dbReference>
<protein>
    <submittedName>
        <fullName evidence="5">AcrR family transcriptional regulator</fullName>
    </submittedName>
</protein>
<dbReference type="Pfam" id="PF00440">
    <property type="entry name" value="TetR_N"/>
    <property type="match status" value="1"/>
</dbReference>
<dbReference type="Proteomes" id="UP000649753">
    <property type="component" value="Unassembled WGS sequence"/>
</dbReference>
<keyword evidence="1 2" id="KW-0238">DNA-binding</keyword>
<proteinExistence type="predicted"/>
<gene>
    <name evidence="5" type="ORF">H4W31_003384</name>
</gene>
<dbReference type="PRINTS" id="PR00455">
    <property type="entry name" value="HTHTETR"/>
</dbReference>
<dbReference type="GO" id="GO:0000976">
    <property type="term" value="F:transcription cis-regulatory region binding"/>
    <property type="evidence" value="ECO:0007669"/>
    <property type="project" value="TreeGrafter"/>
</dbReference>